<gene>
    <name evidence="1" type="ORF">L6452_43418</name>
</gene>
<organism evidence="1 2">
    <name type="scientific">Arctium lappa</name>
    <name type="common">Greater burdock</name>
    <name type="synonym">Lappa major</name>
    <dbReference type="NCBI Taxonomy" id="4217"/>
    <lineage>
        <taxon>Eukaryota</taxon>
        <taxon>Viridiplantae</taxon>
        <taxon>Streptophyta</taxon>
        <taxon>Embryophyta</taxon>
        <taxon>Tracheophyta</taxon>
        <taxon>Spermatophyta</taxon>
        <taxon>Magnoliopsida</taxon>
        <taxon>eudicotyledons</taxon>
        <taxon>Gunneridae</taxon>
        <taxon>Pentapetalae</taxon>
        <taxon>asterids</taxon>
        <taxon>campanulids</taxon>
        <taxon>Asterales</taxon>
        <taxon>Asteraceae</taxon>
        <taxon>Carduoideae</taxon>
        <taxon>Cardueae</taxon>
        <taxon>Arctiinae</taxon>
        <taxon>Arctium</taxon>
    </lineage>
</organism>
<name>A0ACB8XGP8_ARCLA</name>
<keyword evidence="2" id="KW-1185">Reference proteome</keyword>
<protein>
    <submittedName>
        <fullName evidence="1">Uncharacterized protein</fullName>
    </submittedName>
</protein>
<reference evidence="1 2" key="2">
    <citation type="journal article" date="2022" name="Mol. Ecol. Resour.">
        <title>The genomes of chicory, endive, great burdock and yacon provide insights into Asteraceae paleo-polyploidization history and plant inulin production.</title>
        <authorList>
            <person name="Fan W."/>
            <person name="Wang S."/>
            <person name="Wang H."/>
            <person name="Wang A."/>
            <person name="Jiang F."/>
            <person name="Liu H."/>
            <person name="Zhao H."/>
            <person name="Xu D."/>
            <person name="Zhang Y."/>
        </authorList>
    </citation>
    <scope>NUCLEOTIDE SEQUENCE [LARGE SCALE GENOMIC DNA]</scope>
    <source>
        <strain evidence="2">cv. Niubang</strain>
    </source>
</reference>
<reference evidence="2" key="1">
    <citation type="journal article" date="2022" name="Mol. Ecol. Resour.">
        <title>The genomes of chicory, endive, great burdock and yacon provide insights into Asteraceae palaeo-polyploidization history and plant inulin production.</title>
        <authorList>
            <person name="Fan W."/>
            <person name="Wang S."/>
            <person name="Wang H."/>
            <person name="Wang A."/>
            <person name="Jiang F."/>
            <person name="Liu H."/>
            <person name="Zhao H."/>
            <person name="Xu D."/>
            <person name="Zhang Y."/>
        </authorList>
    </citation>
    <scope>NUCLEOTIDE SEQUENCE [LARGE SCALE GENOMIC DNA]</scope>
    <source>
        <strain evidence="2">cv. Niubang</strain>
    </source>
</reference>
<dbReference type="Proteomes" id="UP001055879">
    <property type="component" value="Linkage Group LG18"/>
</dbReference>
<dbReference type="EMBL" id="CM042064">
    <property type="protein sequence ID" value="KAI3664810.1"/>
    <property type="molecule type" value="Genomic_DNA"/>
</dbReference>
<accession>A0ACB8XGP8</accession>
<evidence type="ECO:0000313" key="2">
    <source>
        <dbReference type="Proteomes" id="UP001055879"/>
    </source>
</evidence>
<evidence type="ECO:0000313" key="1">
    <source>
        <dbReference type="EMBL" id="KAI3664810.1"/>
    </source>
</evidence>
<sequence length="112" mass="12728">MLLSQSSILFLEIDCVPLSSFSQVLTLEIPSHGFGDETGKMVMEMISYKPPHLPSFNFFRSFIQTYSDRHTYIRTYSSSLISCFQSPSSLHSHSSIHIFISLSLSLCIRVML</sequence>
<proteinExistence type="predicted"/>
<comment type="caution">
    <text evidence="1">The sequence shown here is derived from an EMBL/GenBank/DDBJ whole genome shotgun (WGS) entry which is preliminary data.</text>
</comment>